<name>A0A939PNZ9_9ACTN</name>
<reference evidence="2" key="1">
    <citation type="submission" date="2021-03" db="EMBL/GenBank/DDBJ databases">
        <authorList>
            <person name="Kanchanasin P."/>
            <person name="Saeng-In P."/>
            <person name="Phongsopitanun W."/>
            <person name="Yuki M."/>
            <person name="Kudo T."/>
            <person name="Ohkuma M."/>
            <person name="Tanasupawat S."/>
        </authorList>
    </citation>
    <scope>NUCLEOTIDE SEQUENCE</scope>
    <source>
        <strain evidence="2">GKU 128</strain>
    </source>
</reference>
<gene>
    <name evidence="2" type="ORF">J4573_52350</name>
</gene>
<protein>
    <submittedName>
        <fullName evidence="2">VOC family protein</fullName>
    </submittedName>
</protein>
<dbReference type="EMBL" id="JAGEOJ010000041">
    <property type="protein sequence ID" value="MBO2455750.1"/>
    <property type="molecule type" value="Genomic_DNA"/>
</dbReference>
<evidence type="ECO:0000313" key="2">
    <source>
        <dbReference type="EMBL" id="MBO2455750.1"/>
    </source>
</evidence>
<feature type="domain" description="VOC" evidence="1">
    <location>
        <begin position="6"/>
        <end position="147"/>
    </location>
</feature>
<dbReference type="PROSITE" id="PS51819">
    <property type="entry name" value="VOC"/>
    <property type="match status" value="1"/>
</dbReference>
<dbReference type="InterPro" id="IPR029068">
    <property type="entry name" value="Glyas_Bleomycin-R_OHBP_Dase"/>
</dbReference>
<keyword evidence="3" id="KW-1185">Reference proteome</keyword>
<dbReference type="InterPro" id="IPR037523">
    <property type="entry name" value="VOC_core"/>
</dbReference>
<dbReference type="Gene3D" id="3.10.180.10">
    <property type="entry name" value="2,3-Dihydroxybiphenyl 1,2-Dioxygenase, domain 1"/>
    <property type="match status" value="1"/>
</dbReference>
<sequence length="153" mass="16087">MSDRRVLDHVGMNVPDLEEAVAFFSAHFAAKEVFRLPRIDGGTQRLGAPDDAAFALVMLDIGGARVELIQWWSAGATGEAPPRADLPGGTHLGIEVDDVPGTLAALESVPGVGVVGRPVTFAEGPTPGMTNAFVTTPWGCLIELLSWGQPQQS</sequence>
<comment type="caution">
    <text evidence="2">The sequence shown here is derived from an EMBL/GenBank/DDBJ whole genome shotgun (WGS) entry which is preliminary data.</text>
</comment>
<evidence type="ECO:0000313" key="3">
    <source>
        <dbReference type="Proteomes" id="UP000669179"/>
    </source>
</evidence>
<dbReference type="AlphaFoldDB" id="A0A939PNZ9"/>
<dbReference type="Pfam" id="PF13669">
    <property type="entry name" value="Glyoxalase_4"/>
    <property type="match status" value="1"/>
</dbReference>
<accession>A0A939PNZ9</accession>
<proteinExistence type="predicted"/>
<dbReference type="Proteomes" id="UP000669179">
    <property type="component" value="Unassembled WGS sequence"/>
</dbReference>
<organism evidence="2 3">
    <name type="scientific">Actinomadura barringtoniae</name>
    <dbReference type="NCBI Taxonomy" id="1427535"/>
    <lineage>
        <taxon>Bacteria</taxon>
        <taxon>Bacillati</taxon>
        <taxon>Actinomycetota</taxon>
        <taxon>Actinomycetes</taxon>
        <taxon>Streptosporangiales</taxon>
        <taxon>Thermomonosporaceae</taxon>
        <taxon>Actinomadura</taxon>
    </lineage>
</organism>
<evidence type="ECO:0000259" key="1">
    <source>
        <dbReference type="PROSITE" id="PS51819"/>
    </source>
</evidence>
<dbReference type="SUPFAM" id="SSF54593">
    <property type="entry name" value="Glyoxalase/Bleomycin resistance protein/Dihydroxybiphenyl dioxygenase"/>
    <property type="match status" value="1"/>
</dbReference>
<dbReference type="RefSeq" id="WP_208263991.1">
    <property type="nucleotide sequence ID" value="NZ_JAGEOJ010000041.1"/>
</dbReference>